<evidence type="ECO:0000313" key="2">
    <source>
        <dbReference type="EMBL" id="AIE83384.1"/>
    </source>
</evidence>
<organism evidence="2 3">
    <name type="scientific">Fimbriimonas ginsengisoli Gsoil 348</name>
    <dbReference type="NCBI Taxonomy" id="661478"/>
    <lineage>
        <taxon>Bacteria</taxon>
        <taxon>Bacillati</taxon>
        <taxon>Armatimonadota</taxon>
        <taxon>Fimbriimonadia</taxon>
        <taxon>Fimbriimonadales</taxon>
        <taxon>Fimbriimonadaceae</taxon>
        <taxon>Fimbriimonas</taxon>
    </lineage>
</organism>
<feature type="signal peptide" evidence="1">
    <location>
        <begin position="1"/>
        <end position="17"/>
    </location>
</feature>
<dbReference type="EMBL" id="CP007139">
    <property type="protein sequence ID" value="AIE83384.1"/>
    <property type="molecule type" value="Genomic_DNA"/>
</dbReference>
<dbReference type="Pfam" id="PF13181">
    <property type="entry name" value="TPR_8"/>
    <property type="match status" value="1"/>
</dbReference>
<dbReference type="STRING" id="661478.OP10G_0016"/>
<evidence type="ECO:0000313" key="3">
    <source>
        <dbReference type="Proteomes" id="UP000027982"/>
    </source>
</evidence>
<feature type="chain" id="PRO_5001651746" evidence="1">
    <location>
        <begin position="18"/>
        <end position="524"/>
    </location>
</feature>
<sequence length="524" mass="58107">MKSLGLFLCLATAVAHGQGMCPPPPAQTAIVAFPAGTIIPGVGTTDLPITTKSAKARQLAKQGFALIHCFWFNEAVRSFRDATKEDPACAAAWLGLNASLTLPWHRPSEYSAEADYAIRRAVETCGDATDLEQAVIAAYRLRSVQVDDRESAFERAMMQVVQTHPDAFEPRLLLSAIRTQLCMNDRYDNNLNPREELTKVLKLITPILQKDPMNAGALHYRVHALEGSAPDQAVLAADRLSQAAPASGHMVHMPGHIYNRVGMYDKARDSFLNSVHIHEEYAKKIPGATADIDWNYGHDVDFLIFNLAEMGRIKEGEKWLARSPGSWEKLAWRAGQWDRLADKSKTHFFLGMAALQRNDLKTAGDESRKLEAEAAKNALPKTGRWRITQIRMQQVEAAELKGLLLSQQGNHDEARKELAKAVAIYELVCYEEPPYYPRPPYETEGEVDLAAGKPEDALKAYQKGLRARPGSGWMLYGIALSQEKAGHPAEAKAAYQTFLTAWKGADPDLPQVVHARAYLRDKLS</sequence>
<protein>
    <submittedName>
        <fullName evidence="2">TPR repeat protein</fullName>
    </submittedName>
</protein>
<dbReference type="PANTHER" id="PTHR45588:SF1">
    <property type="entry name" value="WW DOMAIN-CONTAINING PROTEIN"/>
    <property type="match status" value="1"/>
</dbReference>
<name>A0A068NP73_FIMGI</name>
<dbReference type="KEGG" id="fgi:OP10G_0016"/>
<dbReference type="SUPFAM" id="SSF48452">
    <property type="entry name" value="TPR-like"/>
    <property type="match status" value="2"/>
</dbReference>
<keyword evidence="1" id="KW-0732">Signal</keyword>
<gene>
    <name evidence="2" type="ORF">OP10G_0016</name>
</gene>
<keyword evidence="3" id="KW-1185">Reference proteome</keyword>
<dbReference type="InterPro" id="IPR011990">
    <property type="entry name" value="TPR-like_helical_dom_sf"/>
</dbReference>
<dbReference type="Proteomes" id="UP000027982">
    <property type="component" value="Chromosome"/>
</dbReference>
<dbReference type="eggNOG" id="COG0457">
    <property type="taxonomic scope" value="Bacteria"/>
</dbReference>
<dbReference type="HOGENOM" id="CLU_011527_1_0_0"/>
<dbReference type="PANTHER" id="PTHR45588">
    <property type="entry name" value="TPR DOMAIN-CONTAINING PROTEIN"/>
    <property type="match status" value="1"/>
</dbReference>
<accession>A0A068NP73</accession>
<dbReference type="Gene3D" id="1.25.40.10">
    <property type="entry name" value="Tetratricopeptide repeat domain"/>
    <property type="match status" value="1"/>
</dbReference>
<dbReference type="InterPro" id="IPR019734">
    <property type="entry name" value="TPR_rpt"/>
</dbReference>
<proteinExistence type="predicted"/>
<dbReference type="AlphaFoldDB" id="A0A068NP73"/>
<dbReference type="Pfam" id="PF13432">
    <property type="entry name" value="TPR_16"/>
    <property type="match status" value="1"/>
</dbReference>
<evidence type="ECO:0000256" key="1">
    <source>
        <dbReference type="SAM" id="SignalP"/>
    </source>
</evidence>
<reference evidence="2 3" key="1">
    <citation type="journal article" date="2014" name="PLoS ONE">
        <title>The first complete genome sequence of the class fimbriimonadia in the phylum armatimonadetes.</title>
        <authorList>
            <person name="Hu Z.Y."/>
            <person name="Wang Y.Z."/>
            <person name="Im W.T."/>
            <person name="Wang S.Y."/>
            <person name="Zhao G.P."/>
            <person name="Zheng H.J."/>
            <person name="Quan Z.X."/>
        </authorList>
    </citation>
    <scope>NUCLEOTIDE SEQUENCE [LARGE SCALE GENOMIC DNA]</scope>
    <source>
        <strain evidence="2">Gsoil 348</strain>
    </source>
</reference>